<gene>
    <name evidence="2" type="ORF">BCV72DRAFT_64113</name>
</gene>
<dbReference type="Proteomes" id="UP000242414">
    <property type="component" value="Unassembled WGS sequence"/>
</dbReference>
<accession>A0A1X0RBN2</accession>
<evidence type="ECO:0000313" key="2">
    <source>
        <dbReference type="EMBL" id="ORE09402.1"/>
    </source>
</evidence>
<keyword evidence="1" id="KW-0812">Transmembrane</keyword>
<proteinExistence type="predicted"/>
<feature type="transmembrane region" description="Helical" evidence="1">
    <location>
        <begin position="95"/>
        <end position="115"/>
    </location>
</feature>
<protein>
    <submittedName>
        <fullName evidence="2">Uncharacterized protein</fullName>
    </submittedName>
</protein>
<organism evidence="2">
    <name type="scientific">Rhizopus microsporus var. microsporus</name>
    <dbReference type="NCBI Taxonomy" id="86635"/>
    <lineage>
        <taxon>Eukaryota</taxon>
        <taxon>Fungi</taxon>
        <taxon>Fungi incertae sedis</taxon>
        <taxon>Mucoromycota</taxon>
        <taxon>Mucoromycotina</taxon>
        <taxon>Mucoromycetes</taxon>
        <taxon>Mucorales</taxon>
        <taxon>Mucorineae</taxon>
        <taxon>Rhizopodaceae</taxon>
        <taxon>Rhizopus</taxon>
    </lineage>
</organism>
<dbReference type="AlphaFoldDB" id="A0A1X0RBN2"/>
<sequence>MYQTLQLCVKVRSCVDHKLAHMHLGVHQASFLNKWKLKQLIISAVQLIYLIWHTKTPGNLGKYINLGDCVFLGYNTLTLPLSLVFYIIIYCFHLLLLSLLLLSLLMLLLLSFLMLK</sequence>
<keyword evidence="1" id="KW-0472">Membrane</keyword>
<feature type="transmembrane region" description="Helical" evidence="1">
    <location>
        <begin position="64"/>
        <end position="89"/>
    </location>
</feature>
<dbReference type="VEuPathDB" id="FungiDB:BCV72DRAFT_64113"/>
<reference evidence="2" key="1">
    <citation type="journal article" date="2016" name="Proc. Natl. Acad. Sci. U.S.A.">
        <title>Lipid metabolic changes in an early divergent fungus govern the establishment of a mutualistic symbiosis with endobacteria.</title>
        <authorList>
            <person name="Lastovetsky O.A."/>
            <person name="Gaspar M.L."/>
            <person name="Mondo S.J."/>
            <person name="LaButti K.M."/>
            <person name="Sandor L."/>
            <person name="Grigoriev I.V."/>
            <person name="Henry S.A."/>
            <person name="Pawlowska T.E."/>
        </authorList>
    </citation>
    <scope>NUCLEOTIDE SEQUENCE [LARGE SCALE GENOMIC DNA]</scope>
    <source>
        <strain evidence="2">ATCC 52814</strain>
    </source>
</reference>
<dbReference type="EMBL" id="KV921876">
    <property type="protein sequence ID" value="ORE09402.1"/>
    <property type="molecule type" value="Genomic_DNA"/>
</dbReference>
<name>A0A1X0RBN2_RHIZD</name>
<evidence type="ECO:0000256" key="1">
    <source>
        <dbReference type="SAM" id="Phobius"/>
    </source>
</evidence>
<keyword evidence="1" id="KW-1133">Transmembrane helix</keyword>